<protein>
    <recommendedName>
        <fullName evidence="3">DUF2950 domain-containing protein</fullName>
    </recommendedName>
</protein>
<dbReference type="AlphaFoldDB" id="A0A1H1GFM8"/>
<name>A0A1H1GFM8_9PSED</name>
<reference evidence="2" key="1">
    <citation type="submission" date="2016-10" db="EMBL/GenBank/DDBJ databases">
        <authorList>
            <person name="Varghese N."/>
            <person name="Submissions S."/>
        </authorList>
    </citation>
    <scope>NUCLEOTIDE SEQUENCE [LARGE SCALE GENOMIC DNA]</scope>
    <source>
        <strain evidence="2">BS3775</strain>
    </source>
</reference>
<organism evidence="1 2">
    <name type="scientific">Pseudomonas moorei</name>
    <dbReference type="NCBI Taxonomy" id="395599"/>
    <lineage>
        <taxon>Bacteria</taxon>
        <taxon>Pseudomonadati</taxon>
        <taxon>Pseudomonadota</taxon>
        <taxon>Gammaproteobacteria</taxon>
        <taxon>Pseudomonadales</taxon>
        <taxon>Pseudomonadaceae</taxon>
        <taxon>Pseudomonas</taxon>
    </lineage>
</organism>
<dbReference type="InterPro" id="IPR021556">
    <property type="entry name" value="DUF2950"/>
</dbReference>
<evidence type="ECO:0000313" key="2">
    <source>
        <dbReference type="Proteomes" id="UP000199570"/>
    </source>
</evidence>
<sequence>MNNHPRVPALKGLLGSALAITAGLAWSCMVMAQQAFPTPEKAAQAFVEALGTKHADQKRLTELLGNEWRTYIPREGAERKDVDAFLKQYREQHVIEKTSDGKAILSVGSDHWTLPIPMVKSAQGWRFDIKAGSAEIRARQIGRNELAAVQSALAYHDAQMDYASVDRDGDGALEYAQKIFSTPGKHDGLYWADDNSGQISPLGPEFGKTIDGQDWHGYHFRILDGQGPSAPGGAYSYLIGDKMSRGFALIAWPAQYGESGVMSFMISHDGQVFEKDLGPDGEKLAQSMKLFDPDDSWKVVPADDERPD</sequence>
<gene>
    <name evidence="1" type="ORF">SAMN04490195_3284</name>
</gene>
<keyword evidence="2" id="KW-1185">Reference proteome</keyword>
<dbReference type="Pfam" id="PF11453">
    <property type="entry name" value="DUF2950"/>
    <property type="match status" value="1"/>
</dbReference>
<dbReference type="Proteomes" id="UP000199570">
    <property type="component" value="Unassembled WGS sequence"/>
</dbReference>
<evidence type="ECO:0000313" key="1">
    <source>
        <dbReference type="EMBL" id="SDR11971.1"/>
    </source>
</evidence>
<proteinExistence type="predicted"/>
<accession>A0A1H1GFM8</accession>
<evidence type="ECO:0008006" key="3">
    <source>
        <dbReference type="Google" id="ProtNLM"/>
    </source>
</evidence>
<dbReference type="EMBL" id="FNKJ01000003">
    <property type="protein sequence ID" value="SDR11971.1"/>
    <property type="molecule type" value="Genomic_DNA"/>
</dbReference>